<evidence type="ECO:0000256" key="15">
    <source>
        <dbReference type="PIRSR" id="PIRSR001365-2"/>
    </source>
</evidence>
<feature type="site" description="Part of a proton relay during catalysis" evidence="12">
    <location>
        <position position="107"/>
    </location>
</feature>
<dbReference type="GO" id="GO:0009089">
    <property type="term" value="P:lysine biosynthetic process via diaminopimelate"/>
    <property type="evidence" value="ECO:0007669"/>
    <property type="project" value="UniProtKB-UniRule"/>
</dbReference>
<feature type="binding site" evidence="12 15">
    <location>
        <position position="45"/>
    </location>
    <ligand>
        <name>pyruvate</name>
        <dbReference type="ChEBI" id="CHEBI:15361"/>
    </ligand>
</feature>
<reference evidence="16 17" key="1">
    <citation type="submission" date="2020-01" db="EMBL/GenBank/DDBJ databases">
        <title>Ponticoccus aerotolerans gen. nov., sp. nov., an anaerobic bacterium and proposal of Ponticoccusceae fam. nov., Ponticoccusles ord. nov. and Ponticoccuse classis nov. in the phylum Kiritimatiellaeota.</title>
        <authorList>
            <person name="Zhou L.Y."/>
            <person name="Du Z.J."/>
        </authorList>
    </citation>
    <scope>NUCLEOTIDE SEQUENCE [LARGE SCALE GENOMIC DNA]</scope>
    <source>
        <strain evidence="16 17">S-5007</strain>
    </source>
</reference>
<evidence type="ECO:0000256" key="5">
    <source>
        <dbReference type="ARBA" id="ARBA00022490"/>
    </source>
</evidence>
<comment type="subunit">
    <text evidence="12">Homotetramer; dimer of dimers.</text>
</comment>
<dbReference type="Pfam" id="PF00701">
    <property type="entry name" value="DHDPS"/>
    <property type="match status" value="1"/>
</dbReference>
<dbReference type="PIRSF" id="PIRSF001365">
    <property type="entry name" value="DHDPS"/>
    <property type="match status" value="1"/>
</dbReference>
<dbReference type="UniPathway" id="UPA00034">
    <property type="reaction ID" value="UER00017"/>
</dbReference>
<dbReference type="RefSeq" id="WP_160630028.1">
    <property type="nucleotide sequence ID" value="NZ_CP047593.1"/>
</dbReference>
<dbReference type="Proteomes" id="UP000464954">
    <property type="component" value="Chromosome"/>
</dbReference>
<feature type="binding site" evidence="12 15">
    <location>
        <position position="200"/>
    </location>
    <ligand>
        <name>pyruvate</name>
        <dbReference type="ChEBI" id="CHEBI:15361"/>
    </ligand>
</feature>
<dbReference type="PROSITE" id="PS00665">
    <property type="entry name" value="DHDPS_1"/>
    <property type="match status" value="1"/>
</dbReference>
<dbReference type="EMBL" id="CP047593">
    <property type="protein sequence ID" value="QHI70856.1"/>
    <property type="molecule type" value="Genomic_DNA"/>
</dbReference>
<keyword evidence="17" id="KW-1185">Reference proteome</keyword>
<evidence type="ECO:0000313" key="17">
    <source>
        <dbReference type="Proteomes" id="UP000464954"/>
    </source>
</evidence>
<dbReference type="Gene3D" id="3.20.20.70">
    <property type="entry name" value="Aldolase class I"/>
    <property type="match status" value="1"/>
</dbReference>
<dbReference type="PRINTS" id="PR00146">
    <property type="entry name" value="DHPICSNTHASE"/>
</dbReference>
<comment type="function">
    <text evidence="1 12">Catalyzes the condensation of (S)-aspartate-beta-semialdehyde [(S)-ASA] and pyruvate to 4-hydroxy-tetrahydrodipicolinate (HTPA).</text>
</comment>
<keyword evidence="6 12" id="KW-0028">Amino-acid biosynthesis</keyword>
<keyword evidence="10 12" id="KW-0704">Schiff base</keyword>
<dbReference type="PANTHER" id="PTHR12128:SF66">
    <property type="entry name" value="4-HYDROXY-2-OXOGLUTARATE ALDOLASE, MITOCHONDRIAL"/>
    <property type="match status" value="1"/>
</dbReference>
<dbReference type="GO" id="GO:0005829">
    <property type="term" value="C:cytosol"/>
    <property type="evidence" value="ECO:0007669"/>
    <property type="project" value="TreeGrafter"/>
</dbReference>
<evidence type="ECO:0000256" key="10">
    <source>
        <dbReference type="ARBA" id="ARBA00023270"/>
    </source>
</evidence>
<feature type="active site" description="Proton donor/acceptor" evidence="12 14">
    <location>
        <position position="132"/>
    </location>
</feature>
<comment type="subcellular location">
    <subcellularLocation>
        <location evidence="12">Cytoplasm</location>
    </subcellularLocation>
</comment>
<evidence type="ECO:0000256" key="4">
    <source>
        <dbReference type="ARBA" id="ARBA00012086"/>
    </source>
</evidence>
<proteinExistence type="inferred from homology"/>
<evidence type="ECO:0000256" key="11">
    <source>
        <dbReference type="ARBA" id="ARBA00047836"/>
    </source>
</evidence>
<evidence type="ECO:0000256" key="12">
    <source>
        <dbReference type="HAMAP-Rule" id="MF_00418"/>
    </source>
</evidence>
<dbReference type="PROSITE" id="PS00666">
    <property type="entry name" value="DHDPS_2"/>
    <property type="match status" value="1"/>
</dbReference>
<evidence type="ECO:0000256" key="14">
    <source>
        <dbReference type="PIRSR" id="PIRSR001365-1"/>
    </source>
</evidence>
<name>A0A6P1MGZ5_9BACT</name>
<evidence type="ECO:0000256" key="8">
    <source>
        <dbReference type="ARBA" id="ARBA00023154"/>
    </source>
</evidence>
<evidence type="ECO:0000256" key="2">
    <source>
        <dbReference type="ARBA" id="ARBA00005120"/>
    </source>
</evidence>
<dbReference type="InterPro" id="IPR005263">
    <property type="entry name" value="DapA"/>
</dbReference>
<dbReference type="PANTHER" id="PTHR12128">
    <property type="entry name" value="DIHYDRODIPICOLINATE SYNTHASE"/>
    <property type="match status" value="1"/>
</dbReference>
<dbReference type="InterPro" id="IPR020624">
    <property type="entry name" value="Schiff_base-form_aldolases_CS"/>
</dbReference>
<comment type="similarity">
    <text evidence="3 12 13">Belongs to the DapA family.</text>
</comment>
<dbReference type="SUPFAM" id="SSF51569">
    <property type="entry name" value="Aldolase"/>
    <property type="match status" value="1"/>
</dbReference>
<evidence type="ECO:0000313" key="16">
    <source>
        <dbReference type="EMBL" id="QHI70856.1"/>
    </source>
</evidence>
<evidence type="ECO:0000256" key="3">
    <source>
        <dbReference type="ARBA" id="ARBA00007592"/>
    </source>
</evidence>
<sequence length="288" mass="30895">MLKGAHTAIITPFNADESVDYGKLRELIDFQIENGIDGIVPVGTTGESPTLNTQEHMKVIEQTVHLVNGRAKVIAGTGANSTAEALELTAQAKDLGIDATLQVTPYYNKPNQEGLYRHFSAVADLGVPVVLYNVPGRSSREIAIETVARLAKHPKVVAVKEAGGDVARVKQTLDACSIEVLSGDDGLALPMMRDGATGLISVASNVVPGVVATLVHTALDGQWNAAQLLHDRYLPLFDAMFVDTNPIPVKAALAMMGKTKEVYRLPLCSMEDALKEELKKVMTDLELL</sequence>
<evidence type="ECO:0000256" key="1">
    <source>
        <dbReference type="ARBA" id="ARBA00003294"/>
    </source>
</evidence>
<dbReference type="InterPro" id="IPR013785">
    <property type="entry name" value="Aldolase_TIM"/>
</dbReference>
<feature type="active site" description="Schiff-base intermediate with substrate" evidence="12 14">
    <location>
        <position position="160"/>
    </location>
</feature>
<dbReference type="AlphaFoldDB" id="A0A6P1MGZ5"/>
<comment type="catalytic activity">
    <reaction evidence="11 12">
        <text>L-aspartate 4-semialdehyde + pyruvate = (2S,4S)-4-hydroxy-2,3,4,5-tetrahydrodipicolinate + H2O + H(+)</text>
        <dbReference type="Rhea" id="RHEA:34171"/>
        <dbReference type="ChEBI" id="CHEBI:15361"/>
        <dbReference type="ChEBI" id="CHEBI:15377"/>
        <dbReference type="ChEBI" id="CHEBI:15378"/>
        <dbReference type="ChEBI" id="CHEBI:67139"/>
        <dbReference type="ChEBI" id="CHEBI:537519"/>
        <dbReference type="EC" id="4.3.3.7"/>
    </reaction>
</comment>
<evidence type="ECO:0000256" key="13">
    <source>
        <dbReference type="PIRNR" id="PIRNR001365"/>
    </source>
</evidence>
<protein>
    <recommendedName>
        <fullName evidence="4 12">4-hydroxy-tetrahydrodipicolinate synthase</fullName>
        <shortName evidence="12">HTPA synthase</shortName>
        <ecNumber evidence="4 12">4.3.3.7</ecNumber>
    </recommendedName>
</protein>
<dbReference type="InterPro" id="IPR002220">
    <property type="entry name" value="DapA-like"/>
</dbReference>
<accession>A0A6P1MGZ5</accession>
<dbReference type="NCBIfam" id="TIGR00674">
    <property type="entry name" value="dapA"/>
    <property type="match status" value="1"/>
</dbReference>
<dbReference type="EC" id="4.3.3.7" evidence="4 12"/>
<organism evidence="16 17">
    <name type="scientific">Tichowtungia aerotolerans</name>
    <dbReference type="NCBI Taxonomy" id="2697043"/>
    <lineage>
        <taxon>Bacteria</taxon>
        <taxon>Pseudomonadati</taxon>
        <taxon>Kiritimatiellota</taxon>
        <taxon>Tichowtungiia</taxon>
        <taxon>Tichowtungiales</taxon>
        <taxon>Tichowtungiaceae</taxon>
        <taxon>Tichowtungia</taxon>
    </lineage>
</organism>
<evidence type="ECO:0000256" key="9">
    <source>
        <dbReference type="ARBA" id="ARBA00023239"/>
    </source>
</evidence>
<dbReference type="GO" id="GO:0019877">
    <property type="term" value="P:diaminopimelate biosynthetic process"/>
    <property type="evidence" value="ECO:0007669"/>
    <property type="project" value="UniProtKB-UniRule"/>
</dbReference>
<keyword evidence="7 12" id="KW-0220">Diaminopimelate biosynthesis</keyword>
<feature type="site" description="Part of a proton relay during catalysis" evidence="12">
    <location>
        <position position="44"/>
    </location>
</feature>
<dbReference type="CDD" id="cd00950">
    <property type="entry name" value="DHDPS"/>
    <property type="match status" value="1"/>
</dbReference>
<keyword evidence="8 12" id="KW-0457">Lysine biosynthesis</keyword>
<comment type="pathway">
    <text evidence="2 12">Amino-acid biosynthesis; L-lysine biosynthesis via DAP pathway; (S)-tetrahydrodipicolinate from L-aspartate: step 3/4.</text>
</comment>
<dbReference type="InterPro" id="IPR020625">
    <property type="entry name" value="Schiff_base-form_aldolases_AS"/>
</dbReference>
<keyword evidence="5 12" id="KW-0963">Cytoplasm</keyword>
<dbReference type="HAMAP" id="MF_00418">
    <property type="entry name" value="DapA"/>
    <property type="match status" value="1"/>
</dbReference>
<dbReference type="SMART" id="SM01130">
    <property type="entry name" value="DHDPS"/>
    <property type="match status" value="1"/>
</dbReference>
<evidence type="ECO:0000256" key="6">
    <source>
        <dbReference type="ARBA" id="ARBA00022605"/>
    </source>
</evidence>
<dbReference type="KEGG" id="taer:GT409_01580"/>
<keyword evidence="9 12" id="KW-0456">Lyase</keyword>
<dbReference type="GO" id="GO:0008840">
    <property type="term" value="F:4-hydroxy-tetrahydrodipicolinate synthase activity"/>
    <property type="evidence" value="ECO:0007669"/>
    <property type="project" value="UniProtKB-UniRule"/>
</dbReference>
<gene>
    <name evidence="12" type="primary">dapA</name>
    <name evidence="16" type="ORF">GT409_01580</name>
</gene>
<comment type="caution">
    <text evidence="12">Was originally thought to be a dihydrodipicolinate synthase (DHDPS), catalyzing the condensation of (S)-aspartate-beta-semialdehyde [(S)-ASA] and pyruvate to dihydrodipicolinate (DHDP). However, it was shown in E.coli that the product of the enzymatic reaction is not dihydrodipicolinate but in fact (4S)-4-hydroxy-2,3,4,5-tetrahydro-(2S)-dipicolinic acid (HTPA), and that the consecutive dehydration reaction leading to DHDP is not spontaneous but catalyzed by DapB.</text>
</comment>
<evidence type="ECO:0000256" key="7">
    <source>
        <dbReference type="ARBA" id="ARBA00022915"/>
    </source>
</evidence>